<dbReference type="PROSITE" id="PS51257">
    <property type="entry name" value="PROKAR_LIPOPROTEIN"/>
    <property type="match status" value="1"/>
</dbReference>
<dbReference type="EMBL" id="JAGEMK010000010">
    <property type="protein sequence ID" value="MBO1753147.1"/>
    <property type="molecule type" value="Genomic_DNA"/>
</dbReference>
<evidence type="ECO:0000256" key="1">
    <source>
        <dbReference type="SAM" id="MobiDB-lite"/>
    </source>
</evidence>
<organism evidence="3 4">
    <name type="scientific">Actinotalea soli</name>
    <dbReference type="NCBI Taxonomy" id="2819234"/>
    <lineage>
        <taxon>Bacteria</taxon>
        <taxon>Bacillati</taxon>
        <taxon>Actinomycetota</taxon>
        <taxon>Actinomycetes</taxon>
        <taxon>Micrococcales</taxon>
        <taxon>Cellulomonadaceae</taxon>
        <taxon>Actinotalea</taxon>
    </lineage>
</organism>
<evidence type="ECO:0000256" key="2">
    <source>
        <dbReference type="SAM" id="SignalP"/>
    </source>
</evidence>
<evidence type="ECO:0000313" key="3">
    <source>
        <dbReference type="EMBL" id="MBO1753147.1"/>
    </source>
</evidence>
<feature type="chain" id="PRO_5038373083" description="PASTA domain-containing protein" evidence="2">
    <location>
        <begin position="32"/>
        <end position="313"/>
    </location>
</feature>
<dbReference type="Proteomes" id="UP000664209">
    <property type="component" value="Unassembled WGS sequence"/>
</dbReference>
<keyword evidence="2" id="KW-0732">Signal</keyword>
<feature type="compositionally biased region" description="Low complexity" evidence="1">
    <location>
        <begin position="170"/>
        <end position="182"/>
    </location>
</feature>
<evidence type="ECO:0008006" key="5">
    <source>
        <dbReference type="Google" id="ProtNLM"/>
    </source>
</evidence>
<accession>A0A939LR21</accession>
<sequence length="313" mass="32366">MRTTRGTGRAAWRNAVLGVLMIGLAGCMTPAGDGATPAEPGGADEPTEEAAVTGLPLLQVRQSGGFVLAGTDFRTVPEVTVYADGQVISHGPQLLVYPPPALPNLLTHELTAEDVAAVVAAAREAGLLEEAPDYGQPPIADVPATVVELHVDGETVRHEVQALGVEEGPDGTAPGADPDAAGGASGDLGLTQEQVTARARLSEFLTTAREITGVGEAGEETSYEITAFAVMARPAVPAPAEDGLEPGVFPWPLTELALAELEECTSVTGDQAVTLREALTDAATTSLVEQDGALYELWPRPLLPHEEGCEDLL</sequence>
<feature type="region of interest" description="Disordered" evidence="1">
    <location>
        <begin position="166"/>
        <end position="187"/>
    </location>
</feature>
<feature type="signal peptide" evidence="2">
    <location>
        <begin position="1"/>
        <end position="31"/>
    </location>
</feature>
<dbReference type="RefSeq" id="WP_208056826.1">
    <property type="nucleotide sequence ID" value="NZ_JAGEMK010000010.1"/>
</dbReference>
<comment type="caution">
    <text evidence="3">The sequence shown here is derived from an EMBL/GenBank/DDBJ whole genome shotgun (WGS) entry which is preliminary data.</text>
</comment>
<dbReference type="AlphaFoldDB" id="A0A939LR21"/>
<gene>
    <name evidence="3" type="ORF">J4G33_15155</name>
</gene>
<protein>
    <recommendedName>
        <fullName evidence="5">PASTA domain-containing protein</fullName>
    </recommendedName>
</protein>
<keyword evidence="4" id="KW-1185">Reference proteome</keyword>
<proteinExistence type="predicted"/>
<reference evidence="3" key="1">
    <citation type="submission" date="2021-03" db="EMBL/GenBank/DDBJ databases">
        <title>Actinotalea soli sp. nov., isolated from soil.</title>
        <authorList>
            <person name="Ping W."/>
            <person name="Zhang J."/>
        </authorList>
    </citation>
    <scope>NUCLEOTIDE SEQUENCE</scope>
    <source>
        <strain evidence="3">BY-33</strain>
    </source>
</reference>
<name>A0A939LR21_9CELL</name>
<evidence type="ECO:0000313" key="4">
    <source>
        <dbReference type="Proteomes" id="UP000664209"/>
    </source>
</evidence>